<accession>A0A6I6L220</accession>
<dbReference type="PANTHER" id="PTHR32552:SF81">
    <property type="entry name" value="TONB-DEPENDENT OUTER MEMBRANE RECEPTOR"/>
    <property type="match status" value="1"/>
</dbReference>
<keyword evidence="6" id="KW-0408">Iron</keyword>
<dbReference type="KEGG" id="slaa:EUU25_00510"/>
<reference evidence="17" key="1">
    <citation type="submission" date="2019-01" db="EMBL/GenBank/DDBJ databases">
        <title>Sphingorhabdus lacus sp.nov., isolated from an oligotrophic freshwater lake.</title>
        <authorList>
            <person name="Park M."/>
        </authorList>
    </citation>
    <scope>NUCLEOTIDE SEQUENCE [LARGE SCALE GENOMIC DNA]</scope>
    <source>
        <strain evidence="17">IMCC1753</strain>
    </source>
</reference>
<evidence type="ECO:0000256" key="6">
    <source>
        <dbReference type="ARBA" id="ARBA00023004"/>
    </source>
</evidence>
<dbReference type="InterPro" id="IPR039426">
    <property type="entry name" value="TonB-dep_rcpt-like"/>
</dbReference>
<evidence type="ECO:0000256" key="11">
    <source>
        <dbReference type="PROSITE-ProRule" id="PRU01360"/>
    </source>
</evidence>
<dbReference type="EMBL" id="CP035733">
    <property type="protein sequence ID" value="QGY79229.1"/>
    <property type="molecule type" value="Genomic_DNA"/>
</dbReference>
<keyword evidence="5 11" id="KW-0812">Transmembrane</keyword>
<evidence type="ECO:0000256" key="7">
    <source>
        <dbReference type="ARBA" id="ARBA00023065"/>
    </source>
</evidence>
<proteinExistence type="inferred from homology"/>
<name>A0A6I6L220_9SPHN</name>
<keyword evidence="13" id="KW-0732">Signal</keyword>
<evidence type="ECO:0000256" key="2">
    <source>
        <dbReference type="ARBA" id="ARBA00022448"/>
    </source>
</evidence>
<dbReference type="AlphaFoldDB" id="A0A6I6L220"/>
<keyword evidence="4" id="KW-0410">Iron transport</keyword>
<evidence type="ECO:0000256" key="13">
    <source>
        <dbReference type="SAM" id="SignalP"/>
    </source>
</evidence>
<keyword evidence="9 11" id="KW-0472">Membrane</keyword>
<feature type="domain" description="TonB-dependent receptor plug" evidence="15">
    <location>
        <begin position="60"/>
        <end position="170"/>
    </location>
</feature>
<dbReference type="SUPFAM" id="SSF56935">
    <property type="entry name" value="Porins"/>
    <property type="match status" value="1"/>
</dbReference>
<dbReference type="PANTHER" id="PTHR32552">
    <property type="entry name" value="FERRICHROME IRON RECEPTOR-RELATED"/>
    <property type="match status" value="1"/>
</dbReference>
<keyword evidence="7" id="KW-0406">Ion transport</keyword>
<dbReference type="InterPro" id="IPR012910">
    <property type="entry name" value="Plug_dom"/>
</dbReference>
<evidence type="ECO:0000256" key="3">
    <source>
        <dbReference type="ARBA" id="ARBA00022452"/>
    </source>
</evidence>
<protein>
    <submittedName>
        <fullName evidence="16">TonB-dependent receptor</fullName>
    </submittedName>
</protein>
<dbReference type="InterPro" id="IPR036942">
    <property type="entry name" value="Beta-barrel_TonB_sf"/>
</dbReference>
<dbReference type="Proteomes" id="UP000428803">
    <property type="component" value="Chromosome"/>
</dbReference>
<evidence type="ECO:0000259" key="15">
    <source>
        <dbReference type="Pfam" id="PF07715"/>
    </source>
</evidence>
<evidence type="ECO:0000256" key="12">
    <source>
        <dbReference type="RuleBase" id="RU003357"/>
    </source>
</evidence>
<evidence type="ECO:0000256" key="4">
    <source>
        <dbReference type="ARBA" id="ARBA00022496"/>
    </source>
</evidence>
<dbReference type="OrthoDB" id="9760333at2"/>
<sequence>MKGSFVRASAMLSAAVVALALPSAVQAQNAQENAAQEDTNDSDANAGDIVVTAQFRGQRVQDTPLAISAVTSELAEARSQFSINDIARTAPSVNIEAGTGTGGSFPSVYIRGVGQSDPFPPLDPGVGVYIDDVYYGILTGANFDLLDLDRVEVLRGPQGTLAGKNSEGGAIKIFTNQPTNDLGGYVEATYGSYDRKQIRGAANIPIVDDKVILRVSGMARSVDGFFKRLDFACANPTAVPQLPFTAGVSAVNDCEIGRAGGGDLTAVKGSLLIKPVDSVRNTMSFTTITDNQQVQPLKLLFQSTSWNRGLNFITGPREMTSYATYVGNQYSAAPYQGIDYSHVKQKIYSNTLDIDINDKLSFKSITAYIKTDSEGGYDNDLSPLSVSLQDIIVKSKQFTQEIRLSGTSSLIDWTVGGFYFDNDILFPGRININRGFDPAGQPGFTLDFLTNDPIKSTSKSGFAHAVVHLTDSLNVTGGIRYTDDFKRYTFVRLDPDGSPQSTLLGPINGLSNTFNGKRWDYRVALDYRFSPDLLVYAQFATGYKGGGVSPRPILPGQELPYQPESVKSFEAGFKSDLLDRRVRLNVTGFYQKFNDIQLQLGQCPAISGPGAPCALTANAGKARIQGAEAELDVRPVDGLSINATASIVDFKFTETSADSGVLLTDKAPFISKYKFSIGAQYEFVLAGGTLTPRIDLDYRSNFSVGAPANARPFNVTEGRSLVNARISYKPNGDEWEIALAATNLFDKFYYASKFDHASEAQGATAEGLVGRPREFSLSVKRKF</sequence>
<evidence type="ECO:0000313" key="16">
    <source>
        <dbReference type="EMBL" id="QGY79229.1"/>
    </source>
</evidence>
<keyword evidence="2 11" id="KW-0813">Transport</keyword>
<feature type="domain" description="TonB-dependent receptor-like beta-barrel" evidence="14">
    <location>
        <begin position="301"/>
        <end position="744"/>
    </location>
</feature>
<organism evidence="16 17">
    <name type="scientific">Sphingorhabdus lacus</name>
    <dbReference type="NCBI Taxonomy" id="392610"/>
    <lineage>
        <taxon>Bacteria</taxon>
        <taxon>Pseudomonadati</taxon>
        <taxon>Pseudomonadota</taxon>
        <taxon>Alphaproteobacteria</taxon>
        <taxon>Sphingomonadales</taxon>
        <taxon>Sphingomonadaceae</taxon>
        <taxon>Sphingorhabdus</taxon>
    </lineage>
</organism>
<evidence type="ECO:0000256" key="10">
    <source>
        <dbReference type="ARBA" id="ARBA00023237"/>
    </source>
</evidence>
<evidence type="ECO:0000256" key="1">
    <source>
        <dbReference type="ARBA" id="ARBA00004571"/>
    </source>
</evidence>
<dbReference type="Pfam" id="PF00593">
    <property type="entry name" value="TonB_dep_Rec_b-barrel"/>
    <property type="match status" value="1"/>
</dbReference>
<gene>
    <name evidence="16" type="ORF">EUU25_00510</name>
</gene>
<evidence type="ECO:0000259" key="14">
    <source>
        <dbReference type="Pfam" id="PF00593"/>
    </source>
</evidence>
<feature type="signal peptide" evidence="13">
    <location>
        <begin position="1"/>
        <end position="27"/>
    </location>
</feature>
<dbReference type="GO" id="GO:0006826">
    <property type="term" value="P:iron ion transport"/>
    <property type="evidence" value="ECO:0007669"/>
    <property type="project" value="UniProtKB-KW"/>
</dbReference>
<dbReference type="InterPro" id="IPR000531">
    <property type="entry name" value="Beta-barrel_TonB"/>
</dbReference>
<dbReference type="Pfam" id="PF07715">
    <property type="entry name" value="Plug"/>
    <property type="match status" value="1"/>
</dbReference>
<dbReference type="GO" id="GO:0009279">
    <property type="term" value="C:cell outer membrane"/>
    <property type="evidence" value="ECO:0007669"/>
    <property type="project" value="UniProtKB-SubCell"/>
</dbReference>
<keyword evidence="16" id="KW-0675">Receptor</keyword>
<keyword evidence="10 11" id="KW-0998">Cell outer membrane</keyword>
<dbReference type="PROSITE" id="PS52016">
    <property type="entry name" value="TONB_DEPENDENT_REC_3"/>
    <property type="match status" value="1"/>
</dbReference>
<keyword evidence="17" id="KW-1185">Reference proteome</keyword>
<evidence type="ECO:0000256" key="8">
    <source>
        <dbReference type="ARBA" id="ARBA00023077"/>
    </source>
</evidence>
<dbReference type="RefSeq" id="WP_158897529.1">
    <property type="nucleotide sequence ID" value="NZ_CP035733.1"/>
</dbReference>
<dbReference type="Gene3D" id="2.40.170.20">
    <property type="entry name" value="TonB-dependent receptor, beta-barrel domain"/>
    <property type="match status" value="1"/>
</dbReference>
<evidence type="ECO:0000256" key="5">
    <source>
        <dbReference type="ARBA" id="ARBA00022692"/>
    </source>
</evidence>
<feature type="chain" id="PRO_5026054870" evidence="13">
    <location>
        <begin position="28"/>
        <end position="783"/>
    </location>
</feature>
<evidence type="ECO:0000256" key="9">
    <source>
        <dbReference type="ARBA" id="ARBA00023136"/>
    </source>
</evidence>
<keyword evidence="3 11" id="KW-1134">Transmembrane beta strand</keyword>
<keyword evidence="8 12" id="KW-0798">TonB box</keyword>
<evidence type="ECO:0000313" key="17">
    <source>
        <dbReference type="Proteomes" id="UP000428803"/>
    </source>
</evidence>
<comment type="subcellular location">
    <subcellularLocation>
        <location evidence="1 11">Cell outer membrane</location>
        <topology evidence="1 11">Multi-pass membrane protein</topology>
    </subcellularLocation>
</comment>
<comment type="similarity">
    <text evidence="11 12">Belongs to the TonB-dependent receptor family.</text>
</comment>